<dbReference type="KEGG" id="strr:EKD16_20625"/>
<reference evidence="4 5" key="1">
    <citation type="submission" date="2019-02" db="EMBL/GenBank/DDBJ databases">
        <authorList>
            <person name="Khodamoradi S."/>
            <person name="Hahnke R.L."/>
            <person name="Kaempfer P."/>
            <person name="Schumann P."/>
            <person name="Rohde M."/>
            <person name="Steinert M."/>
            <person name="Luzhetskyy A."/>
            <person name="Wink J."/>
            <person name="Ruckert C."/>
        </authorList>
    </citation>
    <scope>NUCLEOTIDE SEQUENCE [LARGE SCALE GENOMIC DNA]</scope>
    <source>
        <strain evidence="4 5">M2</strain>
    </source>
</reference>
<gene>
    <name evidence="4" type="ORF">EKD16_20625</name>
</gene>
<name>A0A4P6Q9G0_9ACTN</name>
<dbReference type="SUPFAM" id="SSF55874">
    <property type="entry name" value="ATPase domain of HSP90 chaperone/DNA topoisomerase II/histidine kinase"/>
    <property type="match status" value="1"/>
</dbReference>
<feature type="domain" description="Histidine kinase/HSP90-like ATPase" evidence="2">
    <location>
        <begin position="188"/>
        <end position="299"/>
    </location>
</feature>
<dbReference type="GO" id="GO:0004674">
    <property type="term" value="F:protein serine/threonine kinase activity"/>
    <property type="evidence" value="ECO:0007669"/>
    <property type="project" value="UniProtKB-KW"/>
</dbReference>
<dbReference type="AlphaFoldDB" id="A0A4P6Q9G0"/>
<sequence>MTHQACVYGSDAEFLETALPFLRRGVERGEPVLAATSAANIAMLKRDLGRHAHGVDYVESVAFGRRPPERLIAIDQYWRKRARTGEGRIRILAEPVWSGRSEREIAAWTHMESSMTLLFGATNIWMVCPYDTRLVPPRIVADARRTHPELVLGRASRASRTFVEPSVFTADGAVSGSVPANLSGGRFTPADLPRLREDALAYAGRLSVPRSRALDLALAVNEVAANAVEHGGGTGSLWFWTEDDELICEIVDDAACGGVPPFAGCPPALDERGGGLWVVRQLCDRVHPRSVEGRSVVRLHLLVRG</sequence>
<keyword evidence="5" id="KW-1185">Reference proteome</keyword>
<dbReference type="InterPro" id="IPR025847">
    <property type="entry name" value="MEDS_domain"/>
</dbReference>
<keyword evidence="1" id="KW-0808">Transferase</keyword>
<dbReference type="Pfam" id="PF13581">
    <property type="entry name" value="HATPase_c_2"/>
    <property type="match status" value="1"/>
</dbReference>
<dbReference type="InterPro" id="IPR003594">
    <property type="entry name" value="HATPase_dom"/>
</dbReference>
<evidence type="ECO:0000259" key="2">
    <source>
        <dbReference type="Pfam" id="PF13581"/>
    </source>
</evidence>
<dbReference type="Gene3D" id="3.30.565.10">
    <property type="entry name" value="Histidine kinase-like ATPase, C-terminal domain"/>
    <property type="match status" value="1"/>
</dbReference>
<evidence type="ECO:0000259" key="3">
    <source>
        <dbReference type="Pfam" id="PF14417"/>
    </source>
</evidence>
<accession>A0A4P6Q9G0</accession>
<feature type="domain" description="MEDS" evidence="3">
    <location>
        <begin position="2"/>
        <end position="148"/>
    </location>
</feature>
<evidence type="ECO:0000256" key="1">
    <source>
        <dbReference type="ARBA" id="ARBA00022527"/>
    </source>
</evidence>
<evidence type="ECO:0000313" key="4">
    <source>
        <dbReference type="EMBL" id="QBI55884.1"/>
    </source>
</evidence>
<dbReference type="Proteomes" id="UP000292235">
    <property type="component" value="Chromosome"/>
</dbReference>
<dbReference type="Pfam" id="PF14417">
    <property type="entry name" value="MEDS"/>
    <property type="match status" value="1"/>
</dbReference>
<keyword evidence="1" id="KW-0723">Serine/threonine-protein kinase</keyword>
<dbReference type="PANTHER" id="PTHR35526:SF3">
    <property type="entry name" value="ANTI-SIGMA-F FACTOR RSBW"/>
    <property type="match status" value="1"/>
</dbReference>
<dbReference type="NCBIfam" id="NF041045">
    <property type="entry name" value="RsbA_anti_sig"/>
    <property type="match status" value="1"/>
</dbReference>
<protein>
    <recommendedName>
        <fullName evidence="6">Sensor histidine kinase</fullName>
    </recommendedName>
</protein>
<proteinExistence type="predicted"/>
<organism evidence="4 5">
    <name type="scientific">Streptomonospora litoralis</name>
    <dbReference type="NCBI Taxonomy" id="2498135"/>
    <lineage>
        <taxon>Bacteria</taxon>
        <taxon>Bacillati</taxon>
        <taxon>Actinomycetota</taxon>
        <taxon>Actinomycetes</taxon>
        <taxon>Streptosporangiales</taxon>
        <taxon>Nocardiopsidaceae</taxon>
        <taxon>Streptomonospora</taxon>
    </lineage>
</organism>
<evidence type="ECO:0008006" key="6">
    <source>
        <dbReference type="Google" id="ProtNLM"/>
    </source>
</evidence>
<keyword evidence="1" id="KW-0418">Kinase</keyword>
<dbReference type="InterPro" id="IPR047718">
    <property type="entry name" value="RsbA-like_anti_sig"/>
</dbReference>
<dbReference type="PANTHER" id="PTHR35526">
    <property type="entry name" value="ANTI-SIGMA-F FACTOR RSBW-RELATED"/>
    <property type="match status" value="1"/>
</dbReference>
<dbReference type="InterPro" id="IPR050267">
    <property type="entry name" value="Anti-sigma-factor_SerPK"/>
</dbReference>
<dbReference type="CDD" id="cd16936">
    <property type="entry name" value="HATPase_RsbW-like"/>
    <property type="match status" value="1"/>
</dbReference>
<dbReference type="InterPro" id="IPR036890">
    <property type="entry name" value="HATPase_C_sf"/>
</dbReference>
<dbReference type="EMBL" id="CP036455">
    <property type="protein sequence ID" value="QBI55884.1"/>
    <property type="molecule type" value="Genomic_DNA"/>
</dbReference>
<evidence type="ECO:0000313" key="5">
    <source>
        <dbReference type="Proteomes" id="UP000292235"/>
    </source>
</evidence>